<evidence type="ECO:0000256" key="3">
    <source>
        <dbReference type="ARBA" id="ARBA00022692"/>
    </source>
</evidence>
<keyword evidence="3 6" id="KW-0812">Transmembrane</keyword>
<reference evidence="9" key="1">
    <citation type="journal article" date="2019" name="Int. J. Syst. Evol. Microbiol.">
        <title>The Global Catalogue of Microorganisms (GCM) 10K type strain sequencing project: providing services to taxonomists for standard genome sequencing and annotation.</title>
        <authorList>
            <consortium name="The Broad Institute Genomics Platform"/>
            <consortium name="The Broad Institute Genome Sequencing Center for Infectious Disease"/>
            <person name="Wu L."/>
            <person name="Ma J."/>
        </authorList>
    </citation>
    <scope>NUCLEOTIDE SEQUENCE [LARGE SCALE GENOMIC DNA]</scope>
    <source>
        <strain evidence="9">KCTC 3913</strain>
    </source>
</reference>
<sequence>MTEIQEAFNSINWGLVAPLIGIQFILLIVALVDLIRIRATNGPKWLWVLVILFVNIIGPIIYFVFGRRQNG</sequence>
<dbReference type="InterPro" id="IPR027379">
    <property type="entry name" value="CLS_N"/>
</dbReference>
<evidence type="ECO:0000256" key="1">
    <source>
        <dbReference type="ARBA" id="ARBA00004651"/>
    </source>
</evidence>
<dbReference type="Proteomes" id="UP001597506">
    <property type="component" value="Unassembled WGS sequence"/>
</dbReference>
<evidence type="ECO:0000313" key="8">
    <source>
        <dbReference type="EMBL" id="MFD2680527.1"/>
    </source>
</evidence>
<dbReference type="RefSeq" id="WP_071411636.1">
    <property type="nucleotide sequence ID" value="NZ_JBHUMF010000015.1"/>
</dbReference>
<keyword evidence="5 6" id="KW-0472">Membrane</keyword>
<evidence type="ECO:0000313" key="9">
    <source>
        <dbReference type="Proteomes" id="UP001597506"/>
    </source>
</evidence>
<accession>A0ABW5RSE5</accession>
<keyword evidence="2" id="KW-1003">Cell membrane</keyword>
<comment type="subcellular location">
    <subcellularLocation>
        <location evidence="1">Cell membrane</location>
        <topology evidence="1">Multi-pass membrane protein</topology>
    </subcellularLocation>
</comment>
<evidence type="ECO:0000256" key="2">
    <source>
        <dbReference type="ARBA" id="ARBA00022475"/>
    </source>
</evidence>
<comment type="caution">
    <text evidence="8">The sequence shown here is derived from an EMBL/GenBank/DDBJ whole genome shotgun (WGS) entry which is preliminary data.</text>
</comment>
<dbReference type="EMBL" id="JBHUMF010000015">
    <property type="protein sequence ID" value="MFD2680527.1"/>
    <property type="molecule type" value="Genomic_DNA"/>
</dbReference>
<keyword evidence="9" id="KW-1185">Reference proteome</keyword>
<gene>
    <name evidence="8" type="ORF">ACFSUL_07130</name>
</gene>
<keyword evidence="4 6" id="KW-1133">Transmembrane helix</keyword>
<organism evidence="8 9">
    <name type="scientific">Bacillus seohaeanensis</name>
    <dbReference type="NCBI Taxonomy" id="284580"/>
    <lineage>
        <taxon>Bacteria</taxon>
        <taxon>Bacillati</taxon>
        <taxon>Bacillota</taxon>
        <taxon>Bacilli</taxon>
        <taxon>Bacillales</taxon>
        <taxon>Bacillaceae</taxon>
        <taxon>Bacillus</taxon>
    </lineage>
</organism>
<evidence type="ECO:0000256" key="4">
    <source>
        <dbReference type="ARBA" id="ARBA00022989"/>
    </source>
</evidence>
<feature type="transmembrane region" description="Helical" evidence="6">
    <location>
        <begin position="46"/>
        <end position="65"/>
    </location>
</feature>
<protein>
    <submittedName>
        <fullName evidence="8">PLD nuclease N-terminal domain-containing protein</fullName>
    </submittedName>
</protein>
<name>A0ABW5RSE5_9BACI</name>
<evidence type="ECO:0000256" key="5">
    <source>
        <dbReference type="ARBA" id="ARBA00023136"/>
    </source>
</evidence>
<proteinExistence type="predicted"/>
<evidence type="ECO:0000259" key="7">
    <source>
        <dbReference type="Pfam" id="PF13396"/>
    </source>
</evidence>
<feature type="domain" description="Cardiolipin synthase N-terminal" evidence="7">
    <location>
        <begin position="25"/>
        <end position="67"/>
    </location>
</feature>
<dbReference type="Pfam" id="PF13396">
    <property type="entry name" value="PLDc_N"/>
    <property type="match status" value="1"/>
</dbReference>
<evidence type="ECO:0000256" key="6">
    <source>
        <dbReference type="SAM" id="Phobius"/>
    </source>
</evidence>
<feature type="transmembrane region" description="Helical" evidence="6">
    <location>
        <begin position="12"/>
        <end position="34"/>
    </location>
</feature>